<comment type="subcellular location">
    <subcellularLocation>
        <location evidence="2">Cytoplasm</location>
        <location evidence="2">Cytoskeleton</location>
        <location evidence="2">Flagellum axoneme</location>
    </subcellularLocation>
    <subcellularLocation>
        <location evidence="1">Cytoplasm</location>
        <location evidence="1">Cytoskeleton</location>
        <location evidence="1">Microtubule organizing center</location>
        <location evidence="1">Centrosome</location>
    </subcellularLocation>
</comment>
<evidence type="ECO:0000256" key="12">
    <source>
        <dbReference type="ARBA" id="ARBA00061246"/>
    </source>
</evidence>
<evidence type="ECO:0000256" key="1">
    <source>
        <dbReference type="ARBA" id="ARBA00004300"/>
    </source>
</evidence>
<evidence type="ECO:0000256" key="7">
    <source>
        <dbReference type="ARBA" id="ARBA00022846"/>
    </source>
</evidence>
<dbReference type="InterPro" id="IPR001810">
    <property type="entry name" value="F-box_dom"/>
</dbReference>
<dbReference type="GO" id="GO:0019005">
    <property type="term" value="C:SCF ubiquitin ligase complex"/>
    <property type="evidence" value="ECO:0007669"/>
    <property type="project" value="TreeGrafter"/>
</dbReference>
<evidence type="ECO:0000256" key="2">
    <source>
        <dbReference type="ARBA" id="ARBA00004611"/>
    </source>
</evidence>
<dbReference type="FunFam" id="3.80.10.10:FF:000291">
    <property type="entry name" value="F-box and leucine rich repeat protein 13"/>
    <property type="match status" value="1"/>
</dbReference>
<dbReference type="SMART" id="SM00367">
    <property type="entry name" value="LRR_CC"/>
    <property type="match status" value="14"/>
</dbReference>
<sequence length="846" mass="97348">MASLRFASPRLRNYFKENYIPQVCEALLCGLLATCPEDPLKYLEEMIIAIMENGLESLLWDICIDPSMKPKIRRLSETYLEQLFGLDDQLRIPQFRCLIYVVFLSCLESEMTPELMIKACTFYTGRLLKTHFCMWRETMTPCTNEVEILAEQMERAREYDNFRLQKCVFHHWHSYVKHQKEQRKDILQRIQQIIYCRRLVTILIKWRDKAKQKYKKREDELMLKHELQFKKWKSKVKVNVNAKEESISPEHCVSEVSLISEIPEFDISEFPKRALLQIFSYLSLRDVVICGQVSRSWLLMTQMSSLWNGIDFSTVKNIITDKYIVSILQRWRLNVLRLNFHGCLLRLKTLRSVSLCRNLQELNVSDCPTLTDESMRYISESCSGVLYLNLSNTTITNRTMRLLPRHFHNLQNLSLAYCRKFTDKGLQYLNLGNGCHKLIYLDLSGCTQISVQGFKNIANSCTGIMHLTINDMPTLTDNCVKALVEKCHRITSVVFIGAPHISDCTFKALSNCDLRKIRFEGNKRITDECFKLIDQNYPNINHIYMADCKGITDGSLKSLSPLKQLTVLNLANCVRIGDMGLKQFLDGPASKKIRELNLSNCIYLSDASIAKLPECCSNLNYLSLRNCEHLTDLGVEHIVNIFSLVSVDLSGTDITNEGLMILSRHRKLKELSLSECDKITDVGIQLFCKGSPILEHLDVSYCPQLSDEIIKALAIYCISLTSLSIAGCPKITDTGMEMLSAKCHYLHILDVSGCILLTDQMLEDLKMGCKQLRILKMQYCRLISMKAAKKMSSIVQHQEHSSADPPLWFGYDWEGKPLTEQQDTTPFKDLELTMKESTYSSEEQVV</sequence>
<organism evidence="18 19">
    <name type="scientific">Camelus ferus</name>
    <name type="common">Wild bactrian camel</name>
    <name type="synonym">Camelus bactrianus ferus</name>
    <dbReference type="NCBI Taxonomy" id="419612"/>
    <lineage>
        <taxon>Eukaryota</taxon>
        <taxon>Metazoa</taxon>
        <taxon>Chordata</taxon>
        <taxon>Craniata</taxon>
        <taxon>Vertebrata</taxon>
        <taxon>Euteleostomi</taxon>
        <taxon>Mammalia</taxon>
        <taxon>Eutheria</taxon>
        <taxon>Laurasiatheria</taxon>
        <taxon>Artiodactyla</taxon>
        <taxon>Tylopoda</taxon>
        <taxon>Camelidae</taxon>
        <taxon>Camelus</taxon>
    </lineage>
</organism>
<evidence type="ECO:0000256" key="10">
    <source>
        <dbReference type="ARBA" id="ARBA00023273"/>
    </source>
</evidence>
<dbReference type="Pfam" id="PF12937">
    <property type="entry name" value="F-box-like"/>
    <property type="match status" value="1"/>
</dbReference>
<protein>
    <recommendedName>
        <fullName evidence="14">F-box and leucine-rich repeat protein 13</fullName>
    </recommendedName>
    <alternativeName>
        <fullName evidence="15">Dynein regulatory complex subunit 6</fullName>
    </alternativeName>
    <alternativeName>
        <fullName evidence="16">F-box/LRR-repeat protein 13</fullName>
    </alternativeName>
</protein>
<evidence type="ECO:0000256" key="13">
    <source>
        <dbReference type="ARBA" id="ARBA00061870"/>
    </source>
</evidence>
<dbReference type="PANTHER" id="PTHR13318:SF240">
    <property type="entry name" value="F-BOX AND LEUCINE-RICH REPEAT PROTEIN 13"/>
    <property type="match status" value="1"/>
</dbReference>
<comment type="function">
    <text evidence="11">Substrate-recognition component of the SCF (SKP1-CUL1-F-box protein)-type E3 ubiquitin ligase complex. Component of the nexin-dynein regulatory complex (N-DRC), a key regulator of ciliary/flagellar motility which maintains the alignment and integrity of the distal axoneme and regulates microtubule sliding in motile axonemes. Specifically targets CEP192 isoform 3 for ubiquitin-mediated proteolysis and thereby acts as a regulator of microtubule nucleation activity.</text>
</comment>
<evidence type="ECO:0000256" key="5">
    <source>
        <dbReference type="ARBA" id="ARBA00022737"/>
    </source>
</evidence>
<comment type="similarity">
    <text evidence="12">Belongs to the DRC6 family.</text>
</comment>
<dbReference type="InterPro" id="IPR006553">
    <property type="entry name" value="Leu-rich_rpt_Cys-con_subtyp"/>
</dbReference>
<dbReference type="SUPFAM" id="SSF52047">
    <property type="entry name" value="RNI-like"/>
    <property type="match status" value="2"/>
</dbReference>
<dbReference type="RefSeq" id="XP_032340052.1">
    <property type="nucleotide sequence ID" value="XM_032484161.1"/>
</dbReference>
<keyword evidence="10" id="KW-0966">Cell projection</keyword>
<dbReference type="CDD" id="cd22977">
    <property type="entry name" value="DD_FBXL13"/>
    <property type="match status" value="1"/>
</dbReference>
<evidence type="ECO:0000259" key="17">
    <source>
        <dbReference type="PROSITE" id="PS50181"/>
    </source>
</evidence>
<keyword evidence="7" id="KW-0282">Flagellum</keyword>
<dbReference type="AlphaFoldDB" id="A0A8B8TD18"/>
<dbReference type="InterPro" id="IPR032675">
    <property type="entry name" value="LRR_dom_sf"/>
</dbReference>
<dbReference type="Gene3D" id="3.80.10.10">
    <property type="entry name" value="Ribonuclease Inhibitor"/>
    <property type="match status" value="3"/>
</dbReference>
<dbReference type="PANTHER" id="PTHR13318">
    <property type="entry name" value="PARTNER OF PAIRED, ISOFORM B-RELATED"/>
    <property type="match status" value="1"/>
</dbReference>
<name>A0A8B8TD18_CAMFR</name>
<keyword evidence="3" id="KW-0963">Cytoplasm</keyword>
<evidence type="ECO:0000313" key="19">
    <source>
        <dbReference type="RefSeq" id="XP_032340052.1"/>
    </source>
</evidence>
<evidence type="ECO:0000256" key="15">
    <source>
        <dbReference type="ARBA" id="ARBA00081702"/>
    </source>
</evidence>
<dbReference type="Proteomes" id="UP000694856">
    <property type="component" value="Chromosome 7"/>
</dbReference>
<keyword evidence="9" id="KW-0206">Cytoskeleton</keyword>
<dbReference type="GeneID" id="102512282"/>
<dbReference type="PROSITE" id="PS50181">
    <property type="entry name" value="FBOX"/>
    <property type="match status" value="1"/>
</dbReference>
<keyword evidence="18" id="KW-1185">Reference proteome</keyword>
<evidence type="ECO:0000256" key="16">
    <source>
        <dbReference type="ARBA" id="ARBA00083659"/>
    </source>
</evidence>
<evidence type="ECO:0000256" key="3">
    <source>
        <dbReference type="ARBA" id="ARBA00022490"/>
    </source>
</evidence>
<reference evidence="19" key="1">
    <citation type="submission" date="2025-08" db="UniProtKB">
        <authorList>
            <consortium name="RefSeq"/>
        </authorList>
    </citation>
    <scope>IDENTIFICATION</scope>
    <source>
        <tissue evidence="19">Ear skin</tissue>
    </source>
</reference>
<dbReference type="CTD" id="222235"/>
<dbReference type="FunFam" id="3.80.10.10:FF:000266">
    <property type="entry name" value="F-box and leucine rich repeat protein 13"/>
    <property type="match status" value="1"/>
</dbReference>
<evidence type="ECO:0000313" key="18">
    <source>
        <dbReference type="Proteomes" id="UP000694856"/>
    </source>
</evidence>
<dbReference type="Pfam" id="PF25372">
    <property type="entry name" value="DUF7885"/>
    <property type="match status" value="2"/>
</dbReference>
<gene>
    <name evidence="19" type="primary">FBXL13</name>
</gene>
<evidence type="ECO:0000256" key="8">
    <source>
        <dbReference type="ARBA" id="ARBA00023069"/>
    </source>
</evidence>
<dbReference type="FunFam" id="3.80.10.10:FF:000134">
    <property type="entry name" value="F-box and leucine rich repeat protein 13"/>
    <property type="match status" value="1"/>
</dbReference>
<keyword evidence="6" id="KW-0833">Ubl conjugation pathway</keyword>
<dbReference type="SUPFAM" id="SSF81383">
    <property type="entry name" value="F-box domain"/>
    <property type="match status" value="1"/>
</dbReference>
<keyword evidence="8" id="KW-0969">Cilium</keyword>
<feature type="domain" description="F-box" evidence="17">
    <location>
        <begin position="264"/>
        <end position="310"/>
    </location>
</feature>
<keyword evidence="4" id="KW-0433">Leucine-rich repeat</keyword>
<proteinExistence type="inferred from homology"/>
<accession>A0A8B8TD18</accession>
<evidence type="ECO:0000256" key="6">
    <source>
        <dbReference type="ARBA" id="ARBA00022786"/>
    </source>
</evidence>
<dbReference type="InterPro" id="IPR057207">
    <property type="entry name" value="FBXL15_LRR"/>
</dbReference>
<dbReference type="GO" id="GO:0031146">
    <property type="term" value="P:SCF-dependent proteasomal ubiquitin-dependent protein catabolic process"/>
    <property type="evidence" value="ECO:0007669"/>
    <property type="project" value="TreeGrafter"/>
</dbReference>
<dbReference type="GO" id="GO:0005813">
    <property type="term" value="C:centrosome"/>
    <property type="evidence" value="ECO:0007669"/>
    <property type="project" value="UniProtKB-SubCell"/>
</dbReference>
<evidence type="ECO:0000256" key="14">
    <source>
        <dbReference type="ARBA" id="ARBA00071255"/>
    </source>
</evidence>
<keyword evidence="5" id="KW-0677">Repeat</keyword>
<evidence type="ECO:0000256" key="4">
    <source>
        <dbReference type="ARBA" id="ARBA00022614"/>
    </source>
</evidence>
<dbReference type="InterPro" id="IPR036047">
    <property type="entry name" value="F-box-like_dom_sf"/>
</dbReference>
<evidence type="ECO:0000256" key="9">
    <source>
        <dbReference type="ARBA" id="ARBA00023212"/>
    </source>
</evidence>
<evidence type="ECO:0000256" key="11">
    <source>
        <dbReference type="ARBA" id="ARBA00058421"/>
    </source>
</evidence>
<comment type="subunit">
    <text evidence="13">Component of the nexin-dynein regulatory complex (N-DRC). Directly interacts with SKP1 and CUL1. Interacts with TCTE1/DRC5.</text>
</comment>